<keyword evidence="1" id="KW-1133">Transmembrane helix</keyword>
<proteinExistence type="predicted"/>
<reference evidence="2 3" key="1">
    <citation type="journal article" date="2016" name="Nat. Commun.">
        <title>Thousands of microbial genomes shed light on interconnected biogeochemical processes in an aquifer system.</title>
        <authorList>
            <person name="Anantharaman K."/>
            <person name="Brown C.T."/>
            <person name="Hug L.A."/>
            <person name="Sharon I."/>
            <person name="Castelle C.J."/>
            <person name="Probst A.J."/>
            <person name="Thomas B.C."/>
            <person name="Singh A."/>
            <person name="Wilkins M.J."/>
            <person name="Karaoz U."/>
            <person name="Brodie E.L."/>
            <person name="Williams K.H."/>
            <person name="Hubbard S.S."/>
            <person name="Banfield J.F."/>
        </authorList>
    </citation>
    <scope>NUCLEOTIDE SEQUENCE [LARGE SCALE GENOMIC DNA]</scope>
</reference>
<sequence>MTNNKEKFILALIIIIAAASVVLRLLPHMPNFAPIGALALFVGLYSTKKWWLLIPLAAMFVSDIFIGFYDWKVMSAVYLGFVVYAAIGRVVKNNKSVFTIVGGTFAGALLFYITTNFAVWAFSGMYPHTPQGLILSYEMALPFFRNTLMGDLFYVGTFVGTYELAIKIFPRFNRSAFYSKALSPIVTDRSR</sequence>
<dbReference type="AlphaFoldDB" id="A0A1F6XX04"/>
<dbReference type="EMBL" id="MFVK01000032">
    <property type="protein sequence ID" value="OGI98603.1"/>
    <property type="molecule type" value="Genomic_DNA"/>
</dbReference>
<feature type="transmembrane region" description="Helical" evidence="1">
    <location>
        <begin position="143"/>
        <end position="165"/>
    </location>
</feature>
<feature type="transmembrane region" description="Helical" evidence="1">
    <location>
        <begin position="29"/>
        <end position="45"/>
    </location>
</feature>
<keyword evidence="1" id="KW-0812">Transmembrane</keyword>
<name>A0A1F6XX04_9BACT</name>
<evidence type="ECO:0000313" key="3">
    <source>
        <dbReference type="Proteomes" id="UP000176479"/>
    </source>
</evidence>
<evidence type="ECO:0000256" key="1">
    <source>
        <dbReference type="SAM" id="Phobius"/>
    </source>
</evidence>
<organism evidence="2 3">
    <name type="scientific">Candidatus Nomurabacteria bacterium RIFCSPLOWO2_02_FULL_40_10</name>
    <dbReference type="NCBI Taxonomy" id="1801786"/>
    <lineage>
        <taxon>Bacteria</taxon>
        <taxon>Candidatus Nomuraibacteriota</taxon>
    </lineage>
</organism>
<evidence type="ECO:0008006" key="4">
    <source>
        <dbReference type="Google" id="ProtNLM"/>
    </source>
</evidence>
<feature type="transmembrane region" description="Helical" evidence="1">
    <location>
        <begin position="75"/>
        <end position="91"/>
    </location>
</feature>
<dbReference type="Proteomes" id="UP000176479">
    <property type="component" value="Unassembled WGS sequence"/>
</dbReference>
<keyword evidence="1" id="KW-0472">Membrane</keyword>
<comment type="caution">
    <text evidence="2">The sequence shown here is derived from an EMBL/GenBank/DDBJ whole genome shotgun (WGS) entry which is preliminary data.</text>
</comment>
<feature type="transmembrane region" description="Helical" evidence="1">
    <location>
        <begin position="98"/>
        <end position="123"/>
    </location>
</feature>
<evidence type="ECO:0000313" key="2">
    <source>
        <dbReference type="EMBL" id="OGI98603.1"/>
    </source>
</evidence>
<feature type="transmembrane region" description="Helical" evidence="1">
    <location>
        <begin position="50"/>
        <end position="69"/>
    </location>
</feature>
<accession>A0A1F6XX04</accession>
<dbReference type="Pfam" id="PF20221">
    <property type="entry name" value="DUF6580"/>
    <property type="match status" value="1"/>
</dbReference>
<protein>
    <recommendedName>
        <fullName evidence="4">Rod shape-determining protein MreD</fullName>
    </recommendedName>
</protein>
<dbReference type="InterPro" id="IPR046487">
    <property type="entry name" value="DUF6580"/>
</dbReference>
<gene>
    <name evidence="2" type="ORF">A3H53_01125</name>
</gene>